<comment type="caution">
    <text evidence="3">The sequence shown here is derived from an EMBL/GenBank/DDBJ whole genome shotgun (WGS) entry which is preliminary data.</text>
</comment>
<dbReference type="AlphaFoldDB" id="A0A103XIM9"/>
<sequence length="377" mass="42534">MLPLTRFFPYHYGPFASDLEGLSNTKPVLRKGLPLKPFDQLMAILPPMSANALPLSYQSLMTDEDSSILDFYPTETQLTRFIFCHLYSEFEIDTDGKTYFWELKKSIYVFPLRPVFSLPNITLWCFHHLLKGVCKLPFIEEEPLLAATKKIEKELSEEEAKRNAENFDLLFIHCSEHLAQQIINAKGSVEQNISIKIDTGLCGDINGFVHLEQESENFVSESDIEERPLWHAFKPHHGSWQVTRSYNHVQEVKRNHSVGFRSLSCPGVMVKGCGSGWSQRGRGYNATGTTVLNEQTSVPSFWDTNGRGSCGNSNGQQTSSDSGLGQSRRVFTQSTTYPAIMANNPNDQFWSVRTDSGSGSKQALQRWGGTQSRNSDR</sequence>
<organism evidence="3 4">
    <name type="scientific">Cynara cardunculus var. scolymus</name>
    <name type="common">Globe artichoke</name>
    <name type="synonym">Cynara scolymus</name>
    <dbReference type="NCBI Taxonomy" id="59895"/>
    <lineage>
        <taxon>Eukaryota</taxon>
        <taxon>Viridiplantae</taxon>
        <taxon>Streptophyta</taxon>
        <taxon>Embryophyta</taxon>
        <taxon>Tracheophyta</taxon>
        <taxon>Spermatophyta</taxon>
        <taxon>Magnoliopsida</taxon>
        <taxon>eudicotyledons</taxon>
        <taxon>Gunneridae</taxon>
        <taxon>Pentapetalae</taxon>
        <taxon>asterids</taxon>
        <taxon>campanulids</taxon>
        <taxon>Asterales</taxon>
        <taxon>Asteraceae</taxon>
        <taxon>Carduoideae</taxon>
        <taxon>Cardueae</taxon>
        <taxon>Carduinae</taxon>
        <taxon>Cynara</taxon>
    </lineage>
</organism>
<feature type="domain" description="Xrn1 helical" evidence="2">
    <location>
        <begin position="7"/>
        <end position="101"/>
    </location>
</feature>
<dbReference type="GO" id="GO:0003723">
    <property type="term" value="F:RNA binding"/>
    <property type="evidence" value="ECO:0007669"/>
    <property type="project" value="TreeGrafter"/>
</dbReference>
<dbReference type="PANTHER" id="PTHR12341:SF62">
    <property type="entry name" value="5'-3' EXORIBONUCLEASE 3-LIKE"/>
    <property type="match status" value="1"/>
</dbReference>
<dbReference type="Gene3D" id="1.25.40.1050">
    <property type="match status" value="1"/>
</dbReference>
<dbReference type="GO" id="GO:0000956">
    <property type="term" value="P:nuclear-transcribed mRNA catabolic process"/>
    <property type="evidence" value="ECO:0007669"/>
    <property type="project" value="TreeGrafter"/>
</dbReference>
<dbReference type="Pfam" id="PF17846">
    <property type="entry name" value="XRN_M"/>
    <property type="match status" value="2"/>
</dbReference>
<dbReference type="STRING" id="59895.A0A103XIM9"/>
<evidence type="ECO:0000313" key="3">
    <source>
        <dbReference type="EMBL" id="KVH91259.1"/>
    </source>
</evidence>
<proteinExistence type="predicted"/>
<dbReference type="Proteomes" id="UP000243975">
    <property type="component" value="Unassembled WGS sequence"/>
</dbReference>
<protein>
    <submittedName>
        <fullName evidence="3">5'-3' exoribonuclease</fullName>
    </submittedName>
</protein>
<dbReference type="InterPro" id="IPR027073">
    <property type="entry name" value="5_3_exoribonuclease"/>
</dbReference>
<name>A0A103XIM9_CYNCS</name>
<accession>A0A103XIM9</accession>
<feature type="domain" description="Xrn1 helical" evidence="2">
    <location>
        <begin position="131"/>
        <end position="219"/>
    </location>
</feature>
<dbReference type="InterPro" id="IPR041412">
    <property type="entry name" value="Xrn1_helical"/>
</dbReference>
<evidence type="ECO:0000256" key="1">
    <source>
        <dbReference type="SAM" id="MobiDB-lite"/>
    </source>
</evidence>
<reference evidence="3 4" key="1">
    <citation type="journal article" date="2016" name="Sci. Rep.">
        <title>The genome sequence of the outbreeding globe artichoke constructed de novo incorporating a phase-aware low-pass sequencing strategy of F1 progeny.</title>
        <authorList>
            <person name="Scaglione D."/>
            <person name="Reyes-Chin-Wo S."/>
            <person name="Acquadro A."/>
            <person name="Froenicke L."/>
            <person name="Portis E."/>
            <person name="Beitel C."/>
            <person name="Tirone M."/>
            <person name="Mauro R."/>
            <person name="Lo Monaco A."/>
            <person name="Mauromicale G."/>
            <person name="Faccioli P."/>
            <person name="Cattivelli L."/>
            <person name="Rieseberg L."/>
            <person name="Michelmore R."/>
            <person name="Lanteri S."/>
        </authorList>
    </citation>
    <scope>NUCLEOTIDE SEQUENCE [LARGE SCALE GENOMIC DNA]</scope>
    <source>
        <strain evidence="3">2C</strain>
    </source>
</reference>
<dbReference type="EMBL" id="LEKV01005065">
    <property type="protein sequence ID" value="KVH91259.1"/>
    <property type="molecule type" value="Genomic_DNA"/>
</dbReference>
<feature type="region of interest" description="Disordered" evidence="1">
    <location>
        <begin position="296"/>
        <end position="327"/>
    </location>
</feature>
<dbReference type="GO" id="GO:0004534">
    <property type="term" value="F:5'-3' RNA exonuclease activity"/>
    <property type="evidence" value="ECO:0007669"/>
    <property type="project" value="TreeGrafter"/>
</dbReference>
<gene>
    <name evidence="3" type="ORF">Ccrd_006725</name>
</gene>
<feature type="non-terminal residue" evidence="3">
    <location>
        <position position="1"/>
    </location>
</feature>
<evidence type="ECO:0000313" key="4">
    <source>
        <dbReference type="Proteomes" id="UP000243975"/>
    </source>
</evidence>
<dbReference type="PANTHER" id="PTHR12341">
    <property type="entry name" value="5'-&gt;3' EXORIBONUCLEASE"/>
    <property type="match status" value="1"/>
</dbReference>
<feature type="region of interest" description="Disordered" evidence="1">
    <location>
        <begin position="342"/>
        <end position="377"/>
    </location>
</feature>
<keyword evidence="4" id="KW-1185">Reference proteome</keyword>
<dbReference type="GO" id="GO:0005634">
    <property type="term" value="C:nucleus"/>
    <property type="evidence" value="ECO:0007669"/>
    <property type="project" value="TreeGrafter"/>
</dbReference>
<dbReference type="Gramene" id="KVH91259">
    <property type="protein sequence ID" value="KVH91259"/>
    <property type="gene ID" value="Ccrd_006725"/>
</dbReference>
<evidence type="ECO:0000259" key="2">
    <source>
        <dbReference type="Pfam" id="PF17846"/>
    </source>
</evidence>